<dbReference type="Proteomes" id="UP000002774">
    <property type="component" value="Chromosome"/>
</dbReference>
<feature type="transmembrane region" description="Helical" evidence="1">
    <location>
        <begin position="263"/>
        <end position="282"/>
    </location>
</feature>
<feature type="transmembrane region" description="Helical" evidence="1">
    <location>
        <begin position="347"/>
        <end position="364"/>
    </location>
</feature>
<gene>
    <name evidence="3" type="ORF">Mucpa_6879</name>
</gene>
<feature type="domain" description="Lnb N-terminal periplasmic" evidence="2">
    <location>
        <begin position="41"/>
        <end position="163"/>
    </location>
</feature>
<feature type="transmembrane region" description="Helical" evidence="1">
    <location>
        <begin position="370"/>
        <end position="388"/>
    </location>
</feature>
<evidence type="ECO:0000259" key="2">
    <source>
        <dbReference type="Pfam" id="PF13387"/>
    </source>
</evidence>
<dbReference type="EMBL" id="CM001403">
    <property type="protein sequence ID" value="EHQ30928.1"/>
    <property type="molecule type" value="Genomic_DNA"/>
</dbReference>
<reference evidence="3" key="1">
    <citation type="submission" date="2011-09" db="EMBL/GenBank/DDBJ databases">
        <title>The permanent draft genome of Mucilaginibacter paludis DSM 18603.</title>
        <authorList>
            <consortium name="US DOE Joint Genome Institute (JGI-PGF)"/>
            <person name="Lucas S."/>
            <person name="Han J."/>
            <person name="Lapidus A."/>
            <person name="Bruce D."/>
            <person name="Goodwin L."/>
            <person name="Pitluck S."/>
            <person name="Peters L."/>
            <person name="Kyrpides N."/>
            <person name="Mavromatis K."/>
            <person name="Ivanova N."/>
            <person name="Mikhailova N."/>
            <person name="Held B."/>
            <person name="Detter J.C."/>
            <person name="Tapia R."/>
            <person name="Han C."/>
            <person name="Land M."/>
            <person name="Hauser L."/>
            <person name="Markowitz V."/>
            <person name="Cheng J.-F."/>
            <person name="Hugenholtz P."/>
            <person name="Woyke T."/>
            <person name="Wu D."/>
            <person name="Tindall B."/>
            <person name="Brambilla E."/>
            <person name="Klenk H.-P."/>
            <person name="Eisen J.A."/>
        </authorList>
    </citation>
    <scope>NUCLEOTIDE SEQUENCE [LARGE SCALE GENOMIC DNA]</scope>
    <source>
        <strain evidence="3">DSM 18603</strain>
    </source>
</reference>
<name>H1Y3Y3_9SPHI</name>
<keyword evidence="1" id="KW-1133">Transmembrane helix</keyword>
<dbReference type="InterPro" id="IPR025178">
    <property type="entry name" value="Lnb_N"/>
</dbReference>
<dbReference type="eggNOG" id="ENOG502Z87C">
    <property type="taxonomic scope" value="Bacteria"/>
</dbReference>
<keyword evidence="1" id="KW-0472">Membrane</keyword>
<keyword evidence="4" id="KW-1185">Reference proteome</keyword>
<organism evidence="3 4">
    <name type="scientific">Mucilaginibacter paludis DSM 18603</name>
    <dbReference type="NCBI Taxonomy" id="714943"/>
    <lineage>
        <taxon>Bacteria</taxon>
        <taxon>Pseudomonadati</taxon>
        <taxon>Bacteroidota</taxon>
        <taxon>Sphingobacteriia</taxon>
        <taxon>Sphingobacteriales</taxon>
        <taxon>Sphingobacteriaceae</taxon>
        <taxon>Mucilaginibacter</taxon>
    </lineage>
</organism>
<dbReference type="Pfam" id="PF13387">
    <property type="entry name" value="Lnb_N"/>
    <property type="match status" value="1"/>
</dbReference>
<dbReference type="HOGENOM" id="CLU_052983_1_0_10"/>
<feature type="transmembrane region" description="Helical" evidence="1">
    <location>
        <begin position="321"/>
        <end position="340"/>
    </location>
</feature>
<keyword evidence="1" id="KW-0812">Transmembrane</keyword>
<sequence length="399" mass="46041">MICRLNFILLFFVLIPIVASAKKHLLTDKSSVSIMTCGKTSKYLYALFGHSAIRVKDPLQNLDIVYNYGTFDDSDPLFYVNFIRGKMLYYLSYTDYRSFIYSYQLDGQSVLEQTLNLSCQEKNMIYSILEKQVHSQNKYYYYDFIKNNCTTKLVDILLLVKGEEFSKALNTVNQQKRGTIRNLINNCLEKNSYPIFGINILLGKDADTLCTRGTALFLPDSLKGRLENTIVDGQKMVNRTEMLLPQQEDRLRTSSDFKTSTTLFLLSLSLFVLAIMLNLPLFCNNQWLSLLNLIIKQFICVVISIVGVALIYISFFSSIGLLKYNSNLLWCHPFYLLLVFNISRRSISWIFIVAILIFTLLNLNNDDLTMMVPVLTLILAFLFNYMVVKQKKLNMNLPN</sequence>
<dbReference type="AlphaFoldDB" id="H1Y3Y3"/>
<evidence type="ECO:0000313" key="3">
    <source>
        <dbReference type="EMBL" id="EHQ30928.1"/>
    </source>
</evidence>
<feature type="transmembrane region" description="Helical" evidence="1">
    <location>
        <begin position="294"/>
        <end position="315"/>
    </location>
</feature>
<dbReference type="STRING" id="714943.Mucpa_6879"/>
<evidence type="ECO:0000313" key="4">
    <source>
        <dbReference type="Proteomes" id="UP000002774"/>
    </source>
</evidence>
<protein>
    <recommendedName>
        <fullName evidence="2">Lnb N-terminal periplasmic domain-containing protein</fullName>
    </recommendedName>
</protein>
<accession>H1Y3Y3</accession>
<evidence type="ECO:0000256" key="1">
    <source>
        <dbReference type="SAM" id="Phobius"/>
    </source>
</evidence>
<proteinExistence type="predicted"/>